<evidence type="ECO:0000313" key="3">
    <source>
        <dbReference type="Proteomes" id="UP001295684"/>
    </source>
</evidence>
<reference evidence="2" key="1">
    <citation type="submission" date="2023-07" db="EMBL/GenBank/DDBJ databases">
        <authorList>
            <consortium name="AG Swart"/>
            <person name="Singh M."/>
            <person name="Singh A."/>
            <person name="Seah K."/>
            <person name="Emmerich C."/>
        </authorList>
    </citation>
    <scope>NUCLEOTIDE SEQUENCE</scope>
    <source>
        <strain evidence="2">DP1</strain>
    </source>
</reference>
<feature type="compositionally biased region" description="Basic residues" evidence="1">
    <location>
        <begin position="231"/>
        <end position="244"/>
    </location>
</feature>
<gene>
    <name evidence="2" type="ORF">ECRASSUSDP1_LOCUS17789</name>
</gene>
<keyword evidence="3" id="KW-1185">Reference proteome</keyword>
<evidence type="ECO:0000313" key="2">
    <source>
        <dbReference type="EMBL" id="CAI2376419.1"/>
    </source>
</evidence>
<organism evidence="2 3">
    <name type="scientific">Euplotes crassus</name>
    <dbReference type="NCBI Taxonomy" id="5936"/>
    <lineage>
        <taxon>Eukaryota</taxon>
        <taxon>Sar</taxon>
        <taxon>Alveolata</taxon>
        <taxon>Ciliophora</taxon>
        <taxon>Intramacronucleata</taxon>
        <taxon>Spirotrichea</taxon>
        <taxon>Hypotrichia</taxon>
        <taxon>Euplotida</taxon>
        <taxon>Euplotidae</taxon>
        <taxon>Moneuplotes</taxon>
    </lineage>
</organism>
<dbReference type="Proteomes" id="UP001295684">
    <property type="component" value="Unassembled WGS sequence"/>
</dbReference>
<evidence type="ECO:0000256" key="1">
    <source>
        <dbReference type="SAM" id="MobiDB-lite"/>
    </source>
</evidence>
<protein>
    <submittedName>
        <fullName evidence="2">Uncharacterized protein</fullName>
    </submittedName>
</protein>
<feature type="compositionally biased region" description="Low complexity" evidence="1">
    <location>
        <begin position="245"/>
        <end position="258"/>
    </location>
</feature>
<dbReference type="AlphaFoldDB" id="A0AAD1XPH8"/>
<sequence length="258" mass="30335">MFPRIKRRVTFKSNDSTENLKESFNHERIYDNIVLKKAFVDGFDKEVEEKKKGKTKTDKMLEKLHFDLEYVKNVFRIQRIRGSFMSNALSNSPKRARRKSRRTKGFKSHQDLTLTSRKEKSLLQSQKELEEEDEDNNKKRLKKISAIAQSKILHTQGFLDKIYSQCDNDHSPAKRKNNHKLPFLSKKKLKETSEDNNSGLIHNALLENLEKSPKNVDFQLKTNTLDYIPKEKKRGSQKKSKRSLSPRPYLLRSPRPSM</sequence>
<comment type="caution">
    <text evidence="2">The sequence shown here is derived from an EMBL/GenBank/DDBJ whole genome shotgun (WGS) entry which is preliminary data.</text>
</comment>
<feature type="compositionally biased region" description="Basic residues" evidence="1">
    <location>
        <begin position="94"/>
        <end position="107"/>
    </location>
</feature>
<name>A0AAD1XPH8_EUPCR</name>
<dbReference type="EMBL" id="CAMPGE010017977">
    <property type="protein sequence ID" value="CAI2376419.1"/>
    <property type="molecule type" value="Genomic_DNA"/>
</dbReference>
<feature type="region of interest" description="Disordered" evidence="1">
    <location>
        <begin position="88"/>
        <end position="138"/>
    </location>
</feature>
<feature type="region of interest" description="Disordered" evidence="1">
    <location>
        <begin position="222"/>
        <end position="258"/>
    </location>
</feature>
<accession>A0AAD1XPH8</accession>
<proteinExistence type="predicted"/>